<gene>
    <name evidence="2" type="ORF">JJB11_24075</name>
</gene>
<organism evidence="2 3">
    <name type="scientific">Ramlibacter ginsenosidimutans</name>
    <dbReference type="NCBI Taxonomy" id="502333"/>
    <lineage>
        <taxon>Bacteria</taxon>
        <taxon>Pseudomonadati</taxon>
        <taxon>Pseudomonadota</taxon>
        <taxon>Betaproteobacteria</taxon>
        <taxon>Burkholderiales</taxon>
        <taxon>Comamonadaceae</taxon>
        <taxon>Ramlibacter</taxon>
    </lineage>
</organism>
<keyword evidence="3" id="KW-1185">Reference proteome</keyword>
<name>A0A934TX91_9BURK</name>
<reference evidence="2" key="1">
    <citation type="journal article" date="2012" name="J. Microbiol. Biotechnol.">
        <title>Ramlibacter ginsenosidimutans sp. nov., with ginsenoside-converting activity.</title>
        <authorList>
            <person name="Wang L."/>
            <person name="An D.S."/>
            <person name="Kim S.G."/>
            <person name="Jin F.X."/>
            <person name="Kim S.C."/>
            <person name="Lee S.T."/>
            <person name="Im W.T."/>
        </authorList>
    </citation>
    <scope>NUCLEOTIDE SEQUENCE</scope>
    <source>
        <strain evidence="2">KACC 17527</strain>
    </source>
</reference>
<dbReference type="AlphaFoldDB" id="A0A934TX91"/>
<protein>
    <submittedName>
        <fullName evidence="2">Uncharacterized protein</fullName>
    </submittedName>
</protein>
<dbReference type="RefSeq" id="WP_201177597.1">
    <property type="nucleotide sequence ID" value="NZ_JAEPWM010000015.1"/>
</dbReference>
<accession>A0A934TX91</accession>
<feature type="compositionally biased region" description="Polar residues" evidence="1">
    <location>
        <begin position="123"/>
        <end position="132"/>
    </location>
</feature>
<sequence>MNSFPEPQLVAEGPPRSARAEAVEREREREQIIMRWSVVGHDRLLGTIFGPLGQGGAPRTVMTSPVVQVRLVGSSGRPVAFTESGSAYRLGEPSEMFGQARAEKFVVAKARPPGAPVVPHPEMTSSSVALDD</sequence>
<feature type="region of interest" description="Disordered" evidence="1">
    <location>
        <begin position="1"/>
        <end position="24"/>
    </location>
</feature>
<proteinExistence type="predicted"/>
<evidence type="ECO:0000313" key="2">
    <source>
        <dbReference type="EMBL" id="MBK6009188.1"/>
    </source>
</evidence>
<feature type="region of interest" description="Disordered" evidence="1">
    <location>
        <begin position="112"/>
        <end position="132"/>
    </location>
</feature>
<evidence type="ECO:0000256" key="1">
    <source>
        <dbReference type="SAM" id="MobiDB-lite"/>
    </source>
</evidence>
<dbReference type="Proteomes" id="UP000630528">
    <property type="component" value="Unassembled WGS sequence"/>
</dbReference>
<reference evidence="2" key="2">
    <citation type="submission" date="2021-01" db="EMBL/GenBank/DDBJ databases">
        <authorList>
            <person name="Kang M."/>
        </authorList>
    </citation>
    <scope>NUCLEOTIDE SEQUENCE</scope>
    <source>
        <strain evidence="2">KACC 17527</strain>
    </source>
</reference>
<comment type="caution">
    <text evidence="2">The sequence shown here is derived from an EMBL/GenBank/DDBJ whole genome shotgun (WGS) entry which is preliminary data.</text>
</comment>
<dbReference type="EMBL" id="JAEPWM010000015">
    <property type="protein sequence ID" value="MBK6009188.1"/>
    <property type="molecule type" value="Genomic_DNA"/>
</dbReference>
<evidence type="ECO:0000313" key="3">
    <source>
        <dbReference type="Proteomes" id="UP000630528"/>
    </source>
</evidence>